<evidence type="ECO:0000313" key="1">
    <source>
        <dbReference type="EMBL" id="UTT53806.1"/>
    </source>
</evidence>
<dbReference type="EMBL" id="CP101471">
    <property type="protein sequence ID" value="UTT53806.1"/>
    <property type="molecule type" value="Genomic_DNA"/>
</dbReference>
<protein>
    <submittedName>
        <fullName evidence="1">Uncharacterized protein</fullName>
    </submittedName>
</protein>
<keyword evidence="2" id="KW-1185">Reference proteome</keyword>
<evidence type="ECO:0000313" key="2">
    <source>
        <dbReference type="Proteomes" id="UP001060245"/>
    </source>
</evidence>
<sequence length="147" mass="16101">MLTLTMAKLTPFLPTLTAAQKTRAEAWLPVLALRLNARYGDRITTEPSGTNPVIPPNEPAFISAAADSIMTRLARPGLVEAQTIGPANVRYNSRAALLKWFLPEQLDELDAIVGSGNVRSVRTPAPDGVRFGNRMRRADVFPEEVDF</sequence>
<name>A0ACD4B884_MICMQ</name>
<dbReference type="Proteomes" id="UP001060245">
    <property type="component" value="Chromosome"/>
</dbReference>
<organism evidence="1 2">
    <name type="scientific">Microbacterium maritypicum</name>
    <name type="common">Microbacterium liquefaciens</name>
    <dbReference type="NCBI Taxonomy" id="33918"/>
    <lineage>
        <taxon>Bacteria</taxon>
        <taxon>Bacillati</taxon>
        <taxon>Actinomycetota</taxon>
        <taxon>Actinomycetes</taxon>
        <taxon>Micrococcales</taxon>
        <taxon>Microbacteriaceae</taxon>
        <taxon>Microbacterium</taxon>
    </lineage>
</organism>
<reference evidence="1" key="1">
    <citation type="submission" date="2022-07" db="EMBL/GenBank/DDBJ databases">
        <title>Complete genome of DND4.</title>
        <authorList>
            <person name="Cao G."/>
        </authorList>
    </citation>
    <scope>NUCLEOTIDE SEQUENCE</scope>
    <source>
        <strain evidence="1">DND4</strain>
    </source>
</reference>
<accession>A0ACD4B884</accession>
<gene>
    <name evidence="1" type="ORF">NMQ05_04285</name>
</gene>
<proteinExistence type="predicted"/>